<evidence type="ECO:0000313" key="1">
    <source>
        <dbReference type="EMBL" id="NKF24682.1"/>
    </source>
</evidence>
<dbReference type="Pfam" id="PF08982">
    <property type="entry name" value="AtaL"/>
    <property type="match status" value="1"/>
</dbReference>
<dbReference type="InterPro" id="IPR015075">
    <property type="entry name" value="AtaL"/>
</dbReference>
<dbReference type="EMBL" id="JAAVXB010000018">
    <property type="protein sequence ID" value="NKF24682.1"/>
    <property type="molecule type" value="Genomic_DNA"/>
</dbReference>
<organism evidence="1 2">
    <name type="scientific">Solimonas marina</name>
    <dbReference type="NCBI Taxonomy" id="2714601"/>
    <lineage>
        <taxon>Bacteria</taxon>
        <taxon>Pseudomonadati</taxon>
        <taxon>Pseudomonadota</taxon>
        <taxon>Gammaproteobacteria</taxon>
        <taxon>Nevskiales</taxon>
        <taxon>Nevskiaceae</taxon>
        <taxon>Solimonas</taxon>
    </lineage>
</organism>
<reference evidence="1" key="1">
    <citation type="submission" date="2020-03" db="EMBL/GenBank/DDBJ databases">
        <title>Solimonas marina sp. nov., isolated from deep seawater of the Pacific Ocean.</title>
        <authorList>
            <person name="Liu X."/>
            <person name="Lai Q."/>
            <person name="Sun F."/>
            <person name="Gai Y."/>
            <person name="Li G."/>
            <person name="Shao Z."/>
        </authorList>
    </citation>
    <scope>NUCLEOTIDE SEQUENCE</scope>
    <source>
        <strain evidence="1">C16B3</strain>
    </source>
</reference>
<accession>A0A970B6N7</accession>
<keyword evidence="2" id="KW-1185">Reference proteome</keyword>
<dbReference type="CDD" id="cd08863">
    <property type="entry name" value="SRPBCC_DUF1857"/>
    <property type="match status" value="1"/>
</dbReference>
<gene>
    <name evidence="1" type="ORF">G7Y82_20440</name>
</gene>
<dbReference type="AlphaFoldDB" id="A0A970B6N7"/>
<dbReference type="SUPFAM" id="SSF55961">
    <property type="entry name" value="Bet v1-like"/>
    <property type="match status" value="1"/>
</dbReference>
<dbReference type="Proteomes" id="UP000653472">
    <property type="component" value="Unassembled WGS sequence"/>
</dbReference>
<comment type="caution">
    <text evidence="1">The sequence shown here is derived from an EMBL/GenBank/DDBJ whole genome shotgun (WGS) entry which is preliminary data.</text>
</comment>
<proteinExistence type="predicted"/>
<name>A0A970B6N7_9GAMM</name>
<dbReference type="Gene3D" id="3.30.530.20">
    <property type="match status" value="1"/>
</dbReference>
<dbReference type="InterPro" id="IPR023393">
    <property type="entry name" value="START-like_dom_sf"/>
</dbReference>
<sequence>MSDEREPHQDAAAADTLHFEHLVQINDPRELRIEPIRRDQLWRGLLLRAQTPQLFIPWLDEVEVESDADGSLRRVLHFGDYEVRDQVHFENETRVRYEIEDERANTHFSLTMCIEEPANDALFVRFTYAARSIDHHAQSPLGEMVKSAYQQADRDTVFRIRQLAASGVLEKQ</sequence>
<protein>
    <submittedName>
        <fullName evidence="1">DUF1857 family protein</fullName>
    </submittedName>
</protein>
<dbReference type="RefSeq" id="WP_168149992.1">
    <property type="nucleotide sequence ID" value="NZ_JAAVXB010000018.1"/>
</dbReference>
<evidence type="ECO:0000313" key="2">
    <source>
        <dbReference type="Proteomes" id="UP000653472"/>
    </source>
</evidence>